<sequence>MGIPLNDSILYTLCFADDQIILTQDYEDLKYKTRKLTKEYSKWGLEVNLKRTEYMCIGCEQQNLILEQQQQKIKHCQKYKYLGMHISNDGSVDEEIKYRNNQGRQAIQELNNILLG</sequence>
<dbReference type="PROSITE" id="PS50878">
    <property type="entry name" value="RT_POL"/>
    <property type="match status" value="1"/>
</dbReference>
<dbReference type="GO" id="GO:0071897">
    <property type="term" value="P:DNA biosynthetic process"/>
    <property type="evidence" value="ECO:0007669"/>
    <property type="project" value="UniProtKB-ARBA"/>
</dbReference>
<dbReference type="InterPro" id="IPR043502">
    <property type="entry name" value="DNA/RNA_pol_sf"/>
</dbReference>
<dbReference type="OrthoDB" id="6753358at2759"/>
<reference evidence="3" key="1">
    <citation type="submission" date="2025-08" db="UniProtKB">
        <authorList>
            <consortium name="RefSeq"/>
        </authorList>
    </citation>
    <scope>IDENTIFICATION</scope>
    <source>
        <tissue evidence="3">Gonads</tissue>
    </source>
</reference>
<proteinExistence type="predicted"/>
<gene>
    <name evidence="3" type="primary">LOC115875188</name>
</gene>
<keyword evidence="2" id="KW-1185">Reference proteome</keyword>
<dbReference type="Proteomes" id="UP000504635">
    <property type="component" value="Unplaced"/>
</dbReference>
<evidence type="ECO:0000313" key="2">
    <source>
        <dbReference type="Proteomes" id="UP000504635"/>
    </source>
</evidence>
<feature type="domain" description="Reverse transcriptase" evidence="1">
    <location>
        <begin position="1"/>
        <end position="86"/>
    </location>
</feature>
<dbReference type="AlphaFoldDB" id="A0A6J2X5I2"/>
<dbReference type="PANTHER" id="PTHR47027:SF20">
    <property type="entry name" value="REVERSE TRANSCRIPTASE-LIKE PROTEIN WITH RNA-DIRECTED DNA POLYMERASE DOMAIN"/>
    <property type="match status" value="1"/>
</dbReference>
<name>A0A6J2X5I2_SITOR</name>
<protein>
    <submittedName>
        <fullName evidence="3">Uncharacterized protein LOC115875188</fullName>
    </submittedName>
</protein>
<dbReference type="InParanoid" id="A0A6J2X5I2"/>
<dbReference type="GeneID" id="115875188"/>
<dbReference type="InterPro" id="IPR000477">
    <property type="entry name" value="RT_dom"/>
</dbReference>
<dbReference type="KEGG" id="soy:115875188"/>
<dbReference type="RefSeq" id="XP_030746451.1">
    <property type="nucleotide sequence ID" value="XM_030890591.1"/>
</dbReference>
<dbReference type="SUPFAM" id="SSF56672">
    <property type="entry name" value="DNA/RNA polymerases"/>
    <property type="match status" value="1"/>
</dbReference>
<dbReference type="PANTHER" id="PTHR47027">
    <property type="entry name" value="REVERSE TRANSCRIPTASE DOMAIN-CONTAINING PROTEIN"/>
    <property type="match status" value="1"/>
</dbReference>
<dbReference type="Pfam" id="PF00078">
    <property type="entry name" value="RVT_1"/>
    <property type="match status" value="1"/>
</dbReference>
<evidence type="ECO:0000313" key="3">
    <source>
        <dbReference type="RefSeq" id="XP_030746451.1"/>
    </source>
</evidence>
<accession>A0A6J2X5I2</accession>
<organism evidence="2 3">
    <name type="scientific">Sitophilus oryzae</name>
    <name type="common">Rice weevil</name>
    <name type="synonym">Curculio oryzae</name>
    <dbReference type="NCBI Taxonomy" id="7048"/>
    <lineage>
        <taxon>Eukaryota</taxon>
        <taxon>Metazoa</taxon>
        <taxon>Ecdysozoa</taxon>
        <taxon>Arthropoda</taxon>
        <taxon>Hexapoda</taxon>
        <taxon>Insecta</taxon>
        <taxon>Pterygota</taxon>
        <taxon>Neoptera</taxon>
        <taxon>Endopterygota</taxon>
        <taxon>Coleoptera</taxon>
        <taxon>Polyphaga</taxon>
        <taxon>Cucujiformia</taxon>
        <taxon>Curculionidae</taxon>
        <taxon>Dryophthorinae</taxon>
        <taxon>Sitophilus</taxon>
    </lineage>
</organism>
<evidence type="ECO:0000259" key="1">
    <source>
        <dbReference type="PROSITE" id="PS50878"/>
    </source>
</evidence>